<protein>
    <submittedName>
        <fullName evidence="2">Uncharacterized protein</fullName>
    </submittedName>
</protein>
<dbReference type="Proteomes" id="UP000004095">
    <property type="component" value="Unassembled WGS sequence"/>
</dbReference>
<comment type="caution">
    <text evidence="2">The sequence shown here is derived from an EMBL/GenBank/DDBJ whole genome shotgun (WGS) entry which is preliminary data.</text>
</comment>
<accession>A1ZZX8</accession>
<dbReference type="RefSeq" id="WP_002705592.1">
    <property type="nucleotide sequence ID" value="NZ_AAWS01000084.1"/>
</dbReference>
<evidence type="ECO:0000313" key="2">
    <source>
        <dbReference type="EMBL" id="EAY24066.1"/>
    </source>
</evidence>
<organism evidence="2 3">
    <name type="scientific">Microscilla marina ATCC 23134</name>
    <dbReference type="NCBI Taxonomy" id="313606"/>
    <lineage>
        <taxon>Bacteria</taxon>
        <taxon>Pseudomonadati</taxon>
        <taxon>Bacteroidota</taxon>
        <taxon>Cytophagia</taxon>
        <taxon>Cytophagales</taxon>
        <taxon>Microscillaceae</taxon>
        <taxon>Microscilla</taxon>
    </lineage>
</organism>
<feature type="region of interest" description="Disordered" evidence="1">
    <location>
        <begin position="30"/>
        <end position="61"/>
    </location>
</feature>
<sequence>MNNKKKNKLTIKENWSKGLTLSEKEKSFLIGGGTGADCPTQNAGKSEATNQSHGADGCVPD</sequence>
<keyword evidence="3" id="KW-1185">Reference proteome</keyword>
<proteinExistence type="predicted"/>
<dbReference type="AlphaFoldDB" id="A1ZZX8"/>
<dbReference type="EMBL" id="AAWS01000084">
    <property type="protein sequence ID" value="EAY24066.1"/>
    <property type="molecule type" value="Genomic_DNA"/>
</dbReference>
<evidence type="ECO:0000256" key="1">
    <source>
        <dbReference type="SAM" id="MobiDB-lite"/>
    </source>
</evidence>
<gene>
    <name evidence="2" type="ORF">M23134_01550</name>
</gene>
<name>A1ZZX8_MICM2</name>
<reference evidence="2 3" key="1">
    <citation type="submission" date="2007-01" db="EMBL/GenBank/DDBJ databases">
        <authorList>
            <person name="Haygood M."/>
            <person name="Podell S."/>
            <person name="Anderson C."/>
            <person name="Hopkinson B."/>
            <person name="Roe K."/>
            <person name="Barbeau K."/>
            <person name="Gaasterland T."/>
            <person name="Ferriera S."/>
            <person name="Johnson J."/>
            <person name="Kravitz S."/>
            <person name="Beeson K."/>
            <person name="Sutton G."/>
            <person name="Rogers Y.-H."/>
            <person name="Friedman R."/>
            <person name="Frazier M."/>
            <person name="Venter J.C."/>
        </authorList>
    </citation>
    <scope>NUCLEOTIDE SEQUENCE [LARGE SCALE GENOMIC DNA]</scope>
    <source>
        <strain evidence="2 3">ATCC 23134</strain>
    </source>
</reference>
<evidence type="ECO:0000313" key="3">
    <source>
        <dbReference type="Proteomes" id="UP000004095"/>
    </source>
</evidence>
<feature type="compositionally biased region" description="Polar residues" evidence="1">
    <location>
        <begin position="39"/>
        <end position="53"/>
    </location>
</feature>